<protein>
    <submittedName>
        <fullName evidence="1">L-rhamnose mutarotase</fullName>
    </submittedName>
</protein>
<dbReference type="Gene3D" id="3.30.70.100">
    <property type="match status" value="1"/>
</dbReference>
<name>A0A553BI24_9FLAO</name>
<reference evidence="1 2" key="1">
    <citation type="submission" date="2019-07" db="EMBL/GenBank/DDBJ databases">
        <title>Novel species of Flavobacterium.</title>
        <authorList>
            <person name="Liu Q."/>
            <person name="Xin Y.-H."/>
        </authorList>
    </citation>
    <scope>NUCLEOTIDE SEQUENCE [LARGE SCALE GENOMIC DNA]</scope>
    <source>
        <strain evidence="1 2">GSR22</strain>
    </source>
</reference>
<dbReference type="InterPro" id="IPR052996">
    <property type="entry name" value="Carb_Metab_Mutarotase"/>
</dbReference>
<dbReference type="AlphaFoldDB" id="A0A553BI24"/>
<dbReference type="RefSeq" id="WP_144064914.1">
    <property type="nucleotide sequence ID" value="NZ_VJZL01000023.1"/>
</dbReference>
<gene>
    <name evidence="1" type="ORF">FNW11_12265</name>
</gene>
<dbReference type="InterPro" id="IPR008000">
    <property type="entry name" value="Rham/fucose_mutarotase"/>
</dbReference>
<dbReference type="PANTHER" id="PTHR43239:SF1">
    <property type="entry name" value="UPF0734 PROTEIN DDB_G0273871_DDB_G0273177"/>
    <property type="match status" value="1"/>
</dbReference>
<evidence type="ECO:0000313" key="1">
    <source>
        <dbReference type="EMBL" id="TRX07879.1"/>
    </source>
</evidence>
<dbReference type="SUPFAM" id="SSF54909">
    <property type="entry name" value="Dimeric alpha+beta barrel"/>
    <property type="match status" value="1"/>
</dbReference>
<comment type="caution">
    <text evidence="1">The sequence shown here is derived from an EMBL/GenBank/DDBJ whole genome shotgun (WGS) entry which is preliminary data.</text>
</comment>
<sequence length="116" mass="13832">MSSKKLCYACDLIDNPELIELYKHYHSKDSTWPEITKSIKDSGIVDMEIYILANRLFMIMEVDETFTPERKQKMDAVNPKVQEWENLMWEFQQAPPGAKDGEKWMEMEQIFRLNHD</sequence>
<dbReference type="PANTHER" id="PTHR43239">
    <property type="entry name" value="UPF0734 PROTEIN DDB_G0273871/DDB_G0273177"/>
    <property type="match status" value="1"/>
</dbReference>
<dbReference type="OrthoDB" id="1430580at2"/>
<dbReference type="GO" id="GO:0016857">
    <property type="term" value="F:racemase and epimerase activity, acting on carbohydrates and derivatives"/>
    <property type="evidence" value="ECO:0007669"/>
    <property type="project" value="InterPro"/>
</dbReference>
<dbReference type="EMBL" id="VJZL01000023">
    <property type="protein sequence ID" value="TRX07879.1"/>
    <property type="molecule type" value="Genomic_DNA"/>
</dbReference>
<accession>A0A553BI24</accession>
<dbReference type="InterPro" id="IPR011008">
    <property type="entry name" value="Dimeric_a/b-barrel"/>
</dbReference>
<dbReference type="Proteomes" id="UP000318669">
    <property type="component" value="Unassembled WGS sequence"/>
</dbReference>
<dbReference type="Pfam" id="PF05336">
    <property type="entry name" value="rhaM"/>
    <property type="match status" value="1"/>
</dbReference>
<organism evidence="1 2">
    <name type="scientific">Flavobacterium gawalongense</name>
    <dbReference type="NCBI Taxonomy" id="2594432"/>
    <lineage>
        <taxon>Bacteria</taxon>
        <taxon>Pseudomonadati</taxon>
        <taxon>Bacteroidota</taxon>
        <taxon>Flavobacteriia</taxon>
        <taxon>Flavobacteriales</taxon>
        <taxon>Flavobacteriaceae</taxon>
        <taxon>Flavobacterium</taxon>
    </lineage>
</organism>
<evidence type="ECO:0000313" key="2">
    <source>
        <dbReference type="Proteomes" id="UP000318669"/>
    </source>
</evidence>
<proteinExistence type="predicted"/>